<accession>A0A7G8LJ26</accession>
<evidence type="ECO:0000313" key="1">
    <source>
        <dbReference type="EMBL" id="QNJ57248.1"/>
    </source>
</evidence>
<sequence>MFSKHTNFTPWVKGLGLVGTGLQQAYQYYTNTGSTNSKGISRIPAKYQLLPKTLQAYSKKMAFYKNSKRFSKGRRIRSKVKKIRKIQKRKVKKMKRFSRYMTSVNALDQPYVNESSQFSQSIASGSAVNTNKFGNGRMFGVDVGCCRFSISGEGNWTTTEDDIAYAIKKASSNTVTTLTAADDYAQDLFIDKLSTKIMVRNNTNVGALLTTYHVTPRQDVTATASAQQLILPRVLNAMDESINFTPAAANAQDQYMGPNSTLFEFPIVCSRFKLKKSKQIILYPGQTKIYKLYSPNLTGKAHKVNYLANVSSNKRYHRGLLFQWCGLPAHDSNTADFTEGPVQYAKTMLDFIVEKKMRYRMIDQHTFENTFASRTTNMTNLVGNPEIMPAVNPSNVAIGS</sequence>
<name>A0A7G8LJ26_9VIRU</name>
<protein>
    <submittedName>
        <fullName evidence="1">Capsid protein</fullName>
    </submittedName>
</protein>
<organism evidence="1">
    <name type="scientific">Cressdnaviricota sp</name>
    <dbReference type="NCBI Taxonomy" id="2748378"/>
    <lineage>
        <taxon>Viruses</taxon>
        <taxon>Monodnaviria</taxon>
        <taxon>Shotokuvirae</taxon>
        <taxon>Cressdnaviricota</taxon>
    </lineage>
</organism>
<dbReference type="EMBL" id="MT671994">
    <property type="protein sequence ID" value="QNJ57248.1"/>
    <property type="molecule type" value="Genomic_DNA"/>
</dbReference>
<gene>
    <name evidence="1" type="primary">Cap</name>
</gene>
<reference evidence="1" key="1">
    <citation type="submission" date="2020-06" db="EMBL/GenBank/DDBJ databases">
        <title>A dish full of viruses: viral metagenomics in chicken, pork and beef from Brazil.</title>
        <authorList>
            <person name="Cibulski S.P."/>
            <person name="Mayer F.Q."/>
            <person name="Roehe P.M."/>
        </authorList>
    </citation>
    <scope>NUCLEOTIDE SEQUENCE</scope>
    <source>
        <strain evidence="1">77F</strain>
    </source>
</reference>
<proteinExistence type="predicted"/>